<dbReference type="InterPro" id="IPR031421">
    <property type="entry name" value="DUF4666"/>
</dbReference>
<reference evidence="2" key="1">
    <citation type="submission" date="2023-05" db="EMBL/GenBank/DDBJ databases">
        <authorList>
            <person name="Huff M."/>
        </authorList>
    </citation>
    <scope>NUCLEOTIDE SEQUENCE</scope>
</reference>
<accession>A0AAD2DZI9</accession>
<dbReference type="Pfam" id="PF15697">
    <property type="entry name" value="DUF4666"/>
    <property type="match status" value="1"/>
</dbReference>
<evidence type="ECO:0000313" key="3">
    <source>
        <dbReference type="Proteomes" id="UP000834106"/>
    </source>
</evidence>
<dbReference type="EMBL" id="OU503046">
    <property type="protein sequence ID" value="CAI9771489.1"/>
    <property type="molecule type" value="Genomic_DNA"/>
</dbReference>
<proteinExistence type="predicted"/>
<feature type="region of interest" description="Disordered" evidence="1">
    <location>
        <begin position="1"/>
        <end position="53"/>
    </location>
</feature>
<organism evidence="2 3">
    <name type="scientific">Fraxinus pennsylvanica</name>
    <dbReference type="NCBI Taxonomy" id="56036"/>
    <lineage>
        <taxon>Eukaryota</taxon>
        <taxon>Viridiplantae</taxon>
        <taxon>Streptophyta</taxon>
        <taxon>Embryophyta</taxon>
        <taxon>Tracheophyta</taxon>
        <taxon>Spermatophyta</taxon>
        <taxon>Magnoliopsida</taxon>
        <taxon>eudicotyledons</taxon>
        <taxon>Gunneridae</taxon>
        <taxon>Pentapetalae</taxon>
        <taxon>asterids</taxon>
        <taxon>lamiids</taxon>
        <taxon>Lamiales</taxon>
        <taxon>Oleaceae</taxon>
        <taxon>Oleeae</taxon>
        <taxon>Fraxinus</taxon>
    </lineage>
</organism>
<protein>
    <submittedName>
        <fullName evidence="2">Uncharacterized protein</fullName>
    </submittedName>
</protein>
<sequence>MASLQRSSKSFRRQGSSGSVWNEKLAEEPNQVKTAELRHCRSTGDTGSGGMVEHGAAPPVYIRWLSTPSAKPLLLESEINGFACHSYEHEEKPKLRKSA</sequence>
<dbReference type="AlphaFoldDB" id="A0AAD2DZI9"/>
<name>A0AAD2DZI9_9LAMI</name>
<feature type="compositionally biased region" description="Polar residues" evidence="1">
    <location>
        <begin position="1"/>
        <end position="20"/>
    </location>
</feature>
<evidence type="ECO:0000313" key="2">
    <source>
        <dbReference type="EMBL" id="CAI9771489.1"/>
    </source>
</evidence>
<dbReference type="Proteomes" id="UP000834106">
    <property type="component" value="Chromosome 11"/>
</dbReference>
<keyword evidence="3" id="KW-1185">Reference proteome</keyword>
<evidence type="ECO:0000256" key="1">
    <source>
        <dbReference type="SAM" id="MobiDB-lite"/>
    </source>
</evidence>
<dbReference type="PANTHER" id="PTHR33730">
    <property type="entry name" value="OS05G0542732 PROTEIN-RELATED"/>
    <property type="match status" value="1"/>
</dbReference>
<gene>
    <name evidence="2" type="ORF">FPE_LOCUS18919</name>
</gene>
<dbReference type="PANTHER" id="PTHR33730:SF38">
    <property type="match status" value="1"/>
</dbReference>